<dbReference type="FunFam" id="1.10.540.10:FF:000006">
    <property type="entry name" value="Acyl-coenzyme A oxidase"/>
    <property type="match status" value="1"/>
</dbReference>
<dbReference type="Pfam" id="PF14749">
    <property type="entry name" value="Acyl-CoA_ox_N"/>
    <property type="match status" value="1"/>
</dbReference>
<comment type="cofactor">
    <cofactor evidence="1">
        <name>FAD</name>
        <dbReference type="ChEBI" id="CHEBI:57692"/>
    </cofactor>
</comment>
<dbReference type="InterPro" id="IPR046373">
    <property type="entry name" value="Acyl-CoA_Oxase/DH_mid-dom_sf"/>
</dbReference>
<comment type="similarity">
    <text evidence="3">Belongs to the acyl-CoA oxidase family.</text>
</comment>
<evidence type="ECO:0000256" key="12">
    <source>
        <dbReference type="PIRSR" id="PIRSR000168-2"/>
    </source>
</evidence>
<dbReference type="Gene3D" id="1.10.540.10">
    <property type="entry name" value="Acyl-CoA dehydrogenase/oxidase, N-terminal domain"/>
    <property type="match status" value="1"/>
</dbReference>
<dbReference type="PIRSF" id="PIRSF000168">
    <property type="entry name" value="Acyl-CoA_oxidase"/>
    <property type="match status" value="1"/>
</dbReference>
<dbReference type="GO" id="GO:0000038">
    <property type="term" value="P:very long-chain fatty acid metabolic process"/>
    <property type="evidence" value="ECO:0007669"/>
    <property type="project" value="TreeGrafter"/>
</dbReference>
<sequence length="659" mass="74072">SVNPDLASERQTASFSVEKLTAWLDGGVELTRIRRAVVEAIECDPVFSRENQYFQSQNERYEAAVRKAVHLQKKMHEMGWTEDGPEFKYIYRALSGDIAFLLHRIFMRSISVLGSDKQIAKWIPLASQFQLIGSYAQTELGHGTYLQGLETTAVFDIATQEFILNTPKISAMKWWPGDMGRSATHTVVFAQLYIHGKCYGMHPFIVQIRSLQDHSLCPGIIAGDIGPKMSFEHIDNGYLMLQNVRVPRENMLNKFCEVQPDGTYARRGSQQINYFTMTTVRISLISDEVIIPLMKACTIAVRYSVVRRQSKLKPGEEEAKILDYQTQQEKLLPQLAAAYAFHFINNYLQELFEKGYREVQRKNFDTLPELHAFSSGFKAMVSQYCTSAVEICLRACGGHGYSLLSGLPSLYTKILASCIYEGENTVLLLQAARFLNKCFVAASAGRPVPPSVTYLAAVKPGKCPANNKSDFLSPDIYTEAYQHTAVRLVSSTAAKLQDLIQSGVKKHDAWNQCTVQLVQAAKAHCHYITVKNFAETVEKLETEAGIQKVMKHLCDLFALHGIFSNAGVFLHDGYISGAQMDMVTASYLDLLAVIRNDAVPLVDAFDFTDKNLNSALGSYDGQVYQRLYEWAQKSPTNTQVNPAYEKYLKPLLHNMRSKI</sequence>
<keyword evidence="5" id="KW-0285">Flavoprotein</keyword>
<protein>
    <submittedName>
        <fullName evidence="16">ACOX2 oxidase</fullName>
    </submittedName>
</protein>
<dbReference type="FunFam" id="2.40.110.10:FF:000003">
    <property type="entry name" value="Acyl-coenzyme A oxidase"/>
    <property type="match status" value="1"/>
</dbReference>
<dbReference type="EMBL" id="VXAT01016900">
    <property type="protein sequence ID" value="NXL09612.1"/>
    <property type="molecule type" value="Genomic_DNA"/>
</dbReference>
<evidence type="ECO:0000256" key="11">
    <source>
        <dbReference type="PIRSR" id="PIRSR000168-1"/>
    </source>
</evidence>
<feature type="non-terminal residue" evidence="16">
    <location>
        <position position="1"/>
    </location>
</feature>
<feature type="binding site" evidence="12">
    <location>
        <position position="138"/>
    </location>
    <ligand>
        <name>FAD</name>
        <dbReference type="ChEBI" id="CHEBI:57692"/>
    </ligand>
</feature>
<feature type="domain" description="Acyl-CoA oxidase C-terminal" evidence="13">
    <location>
        <begin position="474"/>
        <end position="652"/>
    </location>
</feature>
<keyword evidence="17" id="KW-1185">Reference proteome</keyword>
<keyword evidence="10" id="KW-0576">Peroxisome</keyword>
<dbReference type="SUPFAM" id="SSF47203">
    <property type="entry name" value="Acyl-CoA dehydrogenase C-terminal domain-like"/>
    <property type="match status" value="2"/>
</dbReference>
<dbReference type="SUPFAM" id="SSF56645">
    <property type="entry name" value="Acyl-CoA dehydrogenase NM domain-like"/>
    <property type="match status" value="1"/>
</dbReference>
<dbReference type="InterPro" id="IPR055060">
    <property type="entry name" value="ACOX_C_alpha1"/>
</dbReference>
<name>A0A7L0PX34_9AVES</name>
<evidence type="ECO:0000256" key="8">
    <source>
        <dbReference type="ARBA" id="ARBA00023002"/>
    </source>
</evidence>
<evidence type="ECO:0000259" key="13">
    <source>
        <dbReference type="Pfam" id="PF01756"/>
    </source>
</evidence>
<evidence type="ECO:0000256" key="6">
    <source>
        <dbReference type="ARBA" id="ARBA00022827"/>
    </source>
</evidence>
<evidence type="ECO:0000256" key="2">
    <source>
        <dbReference type="ARBA" id="ARBA00004275"/>
    </source>
</evidence>
<accession>A0A7L0PX34</accession>
<dbReference type="InterPro" id="IPR036250">
    <property type="entry name" value="AcylCo_DH-like_C"/>
</dbReference>
<keyword evidence="7" id="KW-0276">Fatty acid metabolism</keyword>
<feature type="domain" description="Acyl-CoA oxidase C-alpha1" evidence="15">
    <location>
        <begin position="274"/>
        <end position="435"/>
    </location>
</feature>
<feature type="binding site" evidence="12">
    <location>
        <position position="177"/>
    </location>
    <ligand>
        <name>FAD</name>
        <dbReference type="ChEBI" id="CHEBI:57692"/>
    </ligand>
</feature>
<dbReference type="PANTHER" id="PTHR10909:SF344">
    <property type="entry name" value="PEROXISOMAL ACYL-COENZYME A OXIDASE 2"/>
    <property type="match status" value="1"/>
</dbReference>
<dbReference type="InterPro" id="IPR029320">
    <property type="entry name" value="Acyl-CoA_ox_N"/>
</dbReference>
<evidence type="ECO:0000256" key="5">
    <source>
        <dbReference type="ARBA" id="ARBA00022630"/>
    </source>
</evidence>
<dbReference type="GO" id="GO:0033540">
    <property type="term" value="P:fatty acid beta-oxidation using acyl-CoA oxidase"/>
    <property type="evidence" value="ECO:0007669"/>
    <property type="project" value="TreeGrafter"/>
</dbReference>
<dbReference type="PANTHER" id="PTHR10909">
    <property type="entry name" value="ELECTRON TRANSPORT OXIDOREDUCTASE"/>
    <property type="match status" value="1"/>
</dbReference>
<dbReference type="InterPro" id="IPR037069">
    <property type="entry name" value="AcylCoA_DH/ox_N_sf"/>
</dbReference>
<dbReference type="Gene3D" id="1.20.140.10">
    <property type="entry name" value="Butyryl-CoA Dehydrogenase, subunit A, domain 3"/>
    <property type="match status" value="2"/>
</dbReference>
<keyword evidence="9" id="KW-0443">Lipid metabolism</keyword>
<dbReference type="GO" id="GO:0055088">
    <property type="term" value="P:lipid homeostasis"/>
    <property type="evidence" value="ECO:0007669"/>
    <property type="project" value="TreeGrafter"/>
</dbReference>
<evidence type="ECO:0000313" key="16">
    <source>
        <dbReference type="EMBL" id="NXL09612.1"/>
    </source>
</evidence>
<gene>
    <name evidence="16" type="primary">Acox2</name>
    <name evidence="16" type="ORF">MESCAY_R02048</name>
</gene>
<evidence type="ECO:0000313" key="17">
    <source>
        <dbReference type="Proteomes" id="UP000574277"/>
    </source>
</evidence>
<keyword evidence="4" id="KW-0597">Phosphoprotein</keyword>
<dbReference type="FunFam" id="1.20.140.10:FF:000005">
    <property type="entry name" value="Acyl-coenzyme A oxidase"/>
    <property type="match status" value="1"/>
</dbReference>
<dbReference type="GO" id="GO:0005777">
    <property type="term" value="C:peroxisome"/>
    <property type="evidence" value="ECO:0007669"/>
    <property type="project" value="UniProtKB-SubCell"/>
</dbReference>
<dbReference type="InterPro" id="IPR009100">
    <property type="entry name" value="AcylCoA_DH/oxidase_NM_dom_sf"/>
</dbReference>
<dbReference type="GO" id="GO:0071949">
    <property type="term" value="F:FAD binding"/>
    <property type="evidence" value="ECO:0007669"/>
    <property type="project" value="InterPro"/>
</dbReference>
<keyword evidence="8" id="KW-0560">Oxidoreductase</keyword>
<evidence type="ECO:0000256" key="1">
    <source>
        <dbReference type="ARBA" id="ARBA00001974"/>
    </source>
</evidence>
<organism evidence="16 17">
    <name type="scientific">Mesembrinibis cayennensis</name>
    <dbReference type="NCBI Taxonomy" id="1118748"/>
    <lineage>
        <taxon>Eukaryota</taxon>
        <taxon>Metazoa</taxon>
        <taxon>Chordata</taxon>
        <taxon>Craniata</taxon>
        <taxon>Vertebrata</taxon>
        <taxon>Euteleostomi</taxon>
        <taxon>Archelosauria</taxon>
        <taxon>Archosauria</taxon>
        <taxon>Dinosauria</taxon>
        <taxon>Saurischia</taxon>
        <taxon>Theropoda</taxon>
        <taxon>Coelurosauria</taxon>
        <taxon>Aves</taxon>
        <taxon>Neognathae</taxon>
        <taxon>Neoaves</taxon>
        <taxon>Aequornithes</taxon>
        <taxon>Pelecaniformes</taxon>
        <taxon>Threskiornithidae</taxon>
        <taxon>Mesembrinibis</taxon>
    </lineage>
</organism>
<reference evidence="16 17" key="1">
    <citation type="submission" date="2019-09" db="EMBL/GenBank/DDBJ databases">
        <title>Bird 10,000 Genomes (B10K) Project - Family phase.</title>
        <authorList>
            <person name="Zhang G."/>
        </authorList>
    </citation>
    <scope>NUCLEOTIDE SEQUENCE [LARGE SCALE GENOMIC DNA]</scope>
    <source>
        <strain evidence="16">B10K-DU-001-44</strain>
        <tissue evidence="16">Muscle</tissue>
    </source>
</reference>
<evidence type="ECO:0000256" key="10">
    <source>
        <dbReference type="ARBA" id="ARBA00023140"/>
    </source>
</evidence>
<evidence type="ECO:0000256" key="9">
    <source>
        <dbReference type="ARBA" id="ARBA00023098"/>
    </source>
</evidence>
<evidence type="ECO:0000256" key="7">
    <source>
        <dbReference type="ARBA" id="ARBA00022832"/>
    </source>
</evidence>
<dbReference type="InterPro" id="IPR002655">
    <property type="entry name" value="Acyl-CoA_oxidase_C"/>
</dbReference>
<dbReference type="GO" id="GO:0005504">
    <property type="term" value="F:fatty acid binding"/>
    <property type="evidence" value="ECO:0007669"/>
    <property type="project" value="TreeGrafter"/>
</dbReference>
<evidence type="ECO:0000256" key="3">
    <source>
        <dbReference type="ARBA" id="ARBA00006288"/>
    </source>
</evidence>
<feature type="active site" description="Proton acceptor" evidence="11">
    <location>
        <position position="421"/>
    </location>
</feature>
<dbReference type="FunFam" id="1.20.140.10:FF:000007">
    <property type="entry name" value="Acyl-coenzyme A oxidase"/>
    <property type="match status" value="1"/>
</dbReference>
<feature type="non-terminal residue" evidence="16">
    <location>
        <position position="659"/>
    </location>
</feature>
<comment type="caution">
    <text evidence="16">The sequence shown here is derived from an EMBL/GenBank/DDBJ whole genome shotgun (WGS) entry which is preliminary data.</text>
</comment>
<proteinExistence type="inferred from homology"/>
<keyword evidence="6 12" id="KW-0274">FAD</keyword>
<dbReference type="AlphaFoldDB" id="A0A7L0PX34"/>
<evidence type="ECO:0000256" key="4">
    <source>
        <dbReference type="ARBA" id="ARBA00022553"/>
    </source>
</evidence>
<dbReference type="Pfam" id="PF22924">
    <property type="entry name" value="ACOX_C_alpha1"/>
    <property type="match status" value="1"/>
</dbReference>
<dbReference type="Gene3D" id="2.40.110.10">
    <property type="entry name" value="Butyryl-CoA Dehydrogenase, subunit A, domain 2"/>
    <property type="match status" value="1"/>
</dbReference>
<dbReference type="Pfam" id="PF01756">
    <property type="entry name" value="ACOX"/>
    <property type="match status" value="1"/>
</dbReference>
<comment type="subcellular location">
    <subcellularLocation>
        <location evidence="2">Peroxisome</location>
    </subcellularLocation>
</comment>
<evidence type="ECO:0000259" key="14">
    <source>
        <dbReference type="Pfam" id="PF14749"/>
    </source>
</evidence>
<dbReference type="GO" id="GO:0003997">
    <property type="term" value="F:acyl-CoA oxidase activity"/>
    <property type="evidence" value="ECO:0007669"/>
    <property type="project" value="InterPro"/>
</dbReference>
<evidence type="ECO:0000259" key="15">
    <source>
        <dbReference type="Pfam" id="PF22924"/>
    </source>
</evidence>
<feature type="domain" description="Acyl-coenzyme A oxidase N-terminal" evidence="14">
    <location>
        <begin position="16"/>
        <end position="132"/>
    </location>
</feature>
<dbReference type="Proteomes" id="UP000574277">
    <property type="component" value="Unassembled WGS sequence"/>
</dbReference>
<dbReference type="InterPro" id="IPR012258">
    <property type="entry name" value="Acyl-CoA_oxidase"/>
</dbReference>
<dbReference type="GO" id="GO:0033791">
    <property type="term" value="F:3alpha,7alpha,12alpha-trihydroxy-5beta-cholestanoyl-CoA 24-hydroxylase activity"/>
    <property type="evidence" value="ECO:0007669"/>
    <property type="project" value="TreeGrafter"/>
</dbReference>